<dbReference type="GO" id="GO:0016020">
    <property type="term" value="C:membrane"/>
    <property type="evidence" value="ECO:0007669"/>
    <property type="project" value="UniProtKB-SubCell"/>
</dbReference>
<keyword evidence="3 6" id="KW-0812">Transmembrane</keyword>
<proteinExistence type="inferred from homology"/>
<dbReference type="PANTHER" id="PTHR21716:SF4">
    <property type="entry name" value="TRANSMEMBRANE PROTEIN 245"/>
    <property type="match status" value="1"/>
</dbReference>
<evidence type="ECO:0000256" key="6">
    <source>
        <dbReference type="SAM" id="Phobius"/>
    </source>
</evidence>
<evidence type="ECO:0000256" key="3">
    <source>
        <dbReference type="ARBA" id="ARBA00022692"/>
    </source>
</evidence>
<reference evidence="8" key="1">
    <citation type="submission" date="2016-08" db="EMBL/GenBank/DDBJ databases">
        <title>Complete genome sequence of the organohalide-respiring Epsilonproteobacterium Sulfurospirillum halorespirans.</title>
        <authorList>
            <person name="Goris T."/>
            <person name="Zimmermann J."/>
            <person name="Schenz B."/>
            <person name="Lemos M."/>
            <person name="Hackermueller J."/>
            <person name="Diekert G."/>
        </authorList>
    </citation>
    <scope>NUCLEOTIDE SEQUENCE [LARGE SCALE GENOMIC DNA]</scope>
    <source>
        <strain>DSM 13726</strain>
        <strain evidence="8">PCE-M2</strain>
    </source>
</reference>
<keyword evidence="4 6" id="KW-1133">Transmembrane helix</keyword>
<dbReference type="PATRIC" id="fig|1193502.14.peg.558"/>
<dbReference type="Proteomes" id="UP000094609">
    <property type="component" value="Chromosome"/>
</dbReference>
<organism evidence="7 8">
    <name type="scientific">Sulfurospirillum halorespirans DSM 13726</name>
    <dbReference type="NCBI Taxonomy" id="1193502"/>
    <lineage>
        <taxon>Bacteria</taxon>
        <taxon>Pseudomonadati</taxon>
        <taxon>Campylobacterota</taxon>
        <taxon>Epsilonproteobacteria</taxon>
        <taxon>Campylobacterales</taxon>
        <taxon>Sulfurospirillaceae</taxon>
        <taxon>Sulfurospirillum</taxon>
    </lineage>
</organism>
<accession>A0A1D7TH25</accession>
<dbReference type="STRING" id="1193502.SHALO_0549"/>
<evidence type="ECO:0000256" key="5">
    <source>
        <dbReference type="ARBA" id="ARBA00023136"/>
    </source>
</evidence>
<dbReference type="PANTHER" id="PTHR21716">
    <property type="entry name" value="TRANSMEMBRANE PROTEIN"/>
    <property type="match status" value="1"/>
</dbReference>
<evidence type="ECO:0000256" key="1">
    <source>
        <dbReference type="ARBA" id="ARBA00004141"/>
    </source>
</evidence>
<name>A0A1D7TH25_9BACT</name>
<feature type="transmembrane region" description="Helical" evidence="6">
    <location>
        <begin position="196"/>
        <end position="221"/>
    </location>
</feature>
<sequence>MNEHRFFLTAIFLAVLFSIIKLYEPFLMIIAIASLLAMATYNLNFKLYGVTKNRHLAAVLSTMLLSLLLFGPIVYTITSVGSIVNNFDFSMIERVQAYLHTLDYKLPAPIAFMQAPLDDFINSLNIAQLSSTALSYFGSIGKNSAGFLKDMLLIVVFFFFALLNGKDLVDYFKSVMPIDAKEVNIVFSEVTNVMSVVFYSILLSAILQGALFSFIGMYFGYDGLLLGIFYGFASLIPVIGGAIMWIPLCAIEVAHGNTTTAIIIATYSIVVISIIADTFIKPLIIKYINDKMVKTPTAVNELLIFFAIFAGLTTFGFWGMILGPAITTLFLSLLKLYKLLKEKHYM</sequence>
<evidence type="ECO:0000313" key="7">
    <source>
        <dbReference type="EMBL" id="AOO64338.1"/>
    </source>
</evidence>
<feature type="transmembrane region" description="Helical" evidence="6">
    <location>
        <begin position="304"/>
        <end position="337"/>
    </location>
</feature>
<feature type="transmembrane region" description="Helical" evidence="6">
    <location>
        <begin position="144"/>
        <end position="163"/>
    </location>
</feature>
<keyword evidence="8" id="KW-1185">Reference proteome</keyword>
<dbReference type="EMBL" id="CP017111">
    <property type="protein sequence ID" value="AOO64338.1"/>
    <property type="molecule type" value="Genomic_DNA"/>
</dbReference>
<dbReference type="RefSeq" id="WP_069477279.1">
    <property type="nucleotide sequence ID" value="NZ_CP017111.1"/>
</dbReference>
<feature type="transmembrane region" description="Helical" evidence="6">
    <location>
        <begin position="227"/>
        <end position="248"/>
    </location>
</feature>
<feature type="transmembrane region" description="Helical" evidence="6">
    <location>
        <begin position="5"/>
        <end position="20"/>
    </location>
</feature>
<feature type="transmembrane region" description="Helical" evidence="6">
    <location>
        <begin position="56"/>
        <end position="77"/>
    </location>
</feature>
<gene>
    <name evidence="7" type="ORF">SHALO_0549</name>
</gene>
<dbReference type="KEGG" id="shal:SHALO_0549"/>
<comment type="similarity">
    <text evidence="2">Belongs to the autoinducer-2 exporter (AI-2E) (TC 2.A.86) family.</text>
</comment>
<keyword evidence="5 6" id="KW-0472">Membrane</keyword>
<protein>
    <submittedName>
        <fullName evidence="7">Putative permease</fullName>
    </submittedName>
</protein>
<evidence type="ECO:0000256" key="4">
    <source>
        <dbReference type="ARBA" id="ARBA00022989"/>
    </source>
</evidence>
<evidence type="ECO:0000313" key="8">
    <source>
        <dbReference type="Proteomes" id="UP000094609"/>
    </source>
</evidence>
<comment type="subcellular location">
    <subcellularLocation>
        <location evidence="1">Membrane</location>
        <topology evidence="1">Multi-pass membrane protein</topology>
    </subcellularLocation>
</comment>
<evidence type="ECO:0000256" key="2">
    <source>
        <dbReference type="ARBA" id="ARBA00009773"/>
    </source>
</evidence>
<dbReference type="InterPro" id="IPR002549">
    <property type="entry name" value="AI-2E-like"/>
</dbReference>
<dbReference type="Pfam" id="PF01594">
    <property type="entry name" value="AI-2E_transport"/>
    <property type="match status" value="1"/>
</dbReference>
<dbReference type="AlphaFoldDB" id="A0A1D7TH25"/>
<feature type="transmembrane region" description="Helical" evidence="6">
    <location>
        <begin position="260"/>
        <end position="284"/>
    </location>
</feature>